<dbReference type="EMBL" id="GEDC01003851">
    <property type="protein sequence ID" value="JAS33447.1"/>
    <property type="molecule type" value="Transcribed_RNA"/>
</dbReference>
<accession>A0A1B6E6C4</accession>
<feature type="non-terminal residue" evidence="1">
    <location>
        <position position="349"/>
    </location>
</feature>
<reference evidence="1" key="1">
    <citation type="submission" date="2015-12" db="EMBL/GenBank/DDBJ databases">
        <title>De novo transcriptome assembly of four potential Pierce s Disease insect vectors from Arizona vineyards.</title>
        <authorList>
            <person name="Tassone E.E."/>
        </authorList>
    </citation>
    <scope>NUCLEOTIDE SEQUENCE</scope>
</reference>
<evidence type="ECO:0000313" key="1">
    <source>
        <dbReference type="EMBL" id="JAS33447.1"/>
    </source>
</evidence>
<name>A0A1B6E6C4_9HEMI</name>
<sequence>INEINVRIGTSMTQDLFQVGIKKLKLANQQLRKINFPPALNIETIINSYATQIVYVAFKDCIAIDPVLSNLNTYFNNQGSRIVQINNAAYNFRREVAACTTPPVYRIEQVEACIKSIEGRFPCPDVPNYQIDMIEEINSLYMCIDNTAKRMNTSGSVTRNNLDQYLSDSLKIYVPEKFETDGNTLVPYTTSYIPHLMVKKVQDSINRTNNLVRLANRDKYYTYGKAQSYLKNLTIPYFQAVENVSVPQNAQYCKNIANTAGNTNLNLKSSSIISCVVNTPWPPSVFTASVLEKSFMDRETQERLFVPTLDCNKDLHNSYNISRIQNCLKVAETSYWAFLNKTYLTSESY</sequence>
<organism evidence="1">
    <name type="scientific">Clastoptera arizonana</name>
    <name type="common">Arizona spittle bug</name>
    <dbReference type="NCBI Taxonomy" id="38151"/>
    <lineage>
        <taxon>Eukaryota</taxon>
        <taxon>Metazoa</taxon>
        <taxon>Ecdysozoa</taxon>
        <taxon>Arthropoda</taxon>
        <taxon>Hexapoda</taxon>
        <taxon>Insecta</taxon>
        <taxon>Pterygota</taxon>
        <taxon>Neoptera</taxon>
        <taxon>Paraneoptera</taxon>
        <taxon>Hemiptera</taxon>
        <taxon>Auchenorrhyncha</taxon>
        <taxon>Cercopoidea</taxon>
        <taxon>Clastopteridae</taxon>
        <taxon>Clastoptera</taxon>
    </lineage>
</organism>
<protein>
    <submittedName>
        <fullName evidence="1">Uncharacterized protein</fullName>
    </submittedName>
</protein>
<dbReference type="AlphaFoldDB" id="A0A1B6E6C4"/>
<gene>
    <name evidence="1" type="ORF">g.275</name>
</gene>
<proteinExistence type="predicted"/>
<feature type="non-terminal residue" evidence="1">
    <location>
        <position position="1"/>
    </location>
</feature>